<protein>
    <submittedName>
        <fullName evidence="2">Acyl--CoA ligase</fullName>
    </submittedName>
</protein>
<dbReference type="InterPro" id="IPR000873">
    <property type="entry name" value="AMP-dep_synth/lig_dom"/>
</dbReference>
<name>A0A9D0ZQ01_9FIRM</name>
<accession>A0A9D0ZQ01</accession>
<reference evidence="2" key="1">
    <citation type="submission" date="2020-10" db="EMBL/GenBank/DDBJ databases">
        <authorList>
            <person name="Gilroy R."/>
        </authorList>
    </citation>
    <scope>NUCLEOTIDE SEQUENCE</scope>
    <source>
        <strain evidence="2">CHK147-3167</strain>
    </source>
</reference>
<evidence type="ECO:0000313" key="3">
    <source>
        <dbReference type="Proteomes" id="UP000886786"/>
    </source>
</evidence>
<dbReference type="Gene3D" id="3.40.50.12780">
    <property type="entry name" value="N-terminal domain of ligase-like"/>
    <property type="match status" value="1"/>
</dbReference>
<organism evidence="2 3">
    <name type="scientific">Candidatus Coprosoma intestinipullorum</name>
    <dbReference type="NCBI Taxonomy" id="2840752"/>
    <lineage>
        <taxon>Bacteria</taxon>
        <taxon>Bacillati</taxon>
        <taxon>Bacillota</taxon>
        <taxon>Bacillota incertae sedis</taxon>
        <taxon>Candidatus Coprosoma</taxon>
    </lineage>
</organism>
<comment type="caution">
    <text evidence="2">The sequence shown here is derived from an EMBL/GenBank/DDBJ whole genome shotgun (WGS) entry which is preliminary data.</text>
</comment>
<dbReference type="PROSITE" id="PS00455">
    <property type="entry name" value="AMP_BINDING"/>
    <property type="match status" value="1"/>
</dbReference>
<reference evidence="2" key="2">
    <citation type="journal article" date="2021" name="PeerJ">
        <title>Extensive microbial diversity within the chicken gut microbiome revealed by metagenomics and culture.</title>
        <authorList>
            <person name="Gilroy R."/>
            <person name="Ravi A."/>
            <person name="Getino M."/>
            <person name="Pursley I."/>
            <person name="Horton D.L."/>
            <person name="Alikhan N.F."/>
            <person name="Baker D."/>
            <person name="Gharbi K."/>
            <person name="Hall N."/>
            <person name="Watson M."/>
            <person name="Adriaenssens E.M."/>
            <person name="Foster-Nyarko E."/>
            <person name="Jarju S."/>
            <person name="Secka A."/>
            <person name="Antonio M."/>
            <person name="Oren A."/>
            <person name="Chaudhuri R.R."/>
            <person name="La Ragione R."/>
            <person name="Hildebrand F."/>
            <person name="Pallen M.J."/>
        </authorList>
    </citation>
    <scope>NUCLEOTIDE SEQUENCE</scope>
    <source>
        <strain evidence="2">CHK147-3167</strain>
    </source>
</reference>
<proteinExistence type="predicted"/>
<evidence type="ECO:0000259" key="1">
    <source>
        <dbReference type="Pfam" id="PF00501"/>
    </source>
</evidence>
<keyword evidence="2" id="KW-0436">Ligase</keyword>
<dbReference type="AlphaFoldDB" id="A0A9D0ZQ01"/>
<dbReference type="InterPro" id="IPR020845">
    <property type="entry name" value="AMP-binding_CS"/>
</dbReference>
<dbReference type="Pfam" id="PF00501">
    <property type="entry name" value="AMP-binding"/>
    <property type="match status" value="1"/>
</dbReference>
<sequence>MSERKMQISPALTGYPYLDKPWNSYYKEGAISLERPKRTAYKEVLSNNFSYPHDLALEYFGAKINFDKFFKNIDKAAKAFAEYGVKKGDFVTICSAGNPETVYAFYALSKMGAVVNMMAPFFDKKGMVDRISDCESDILVVMDTFYDAVKDTIHKSRIKEVIVIPTLNSSPLRFVSKKYKLEGVNDERFWNDFIKDGKNHEIPETAPYEKDMPLAMVYSSGTTGAAKGILLSNDSFQNSAQAYASLHVDLSRQNKFYQIVPPWYSTGLSTSIHLPLTYGVSLFMDPRFEREIFVKNVIKHKPNYTVAPTSMYEGFLDKKLVGDSDLNHFRYPFEGGEPLKEELGEQIENVFREHGSPARLYLAYGQCECGAAVTTQTPGDEFTIGSSGVPIPGVIVNAFDDEHNKLPYNEKGEIYVNTPCSMIGYYRNPEANEDYFYVDEDGVKWNRTGDIGYVNENGEMFISGRANDYTMVDGNKVYNFDVENIVMSLPEINICDVLPKKNEDGSEALALHIVFEE</sequence>
<feature type="non-terminal residue" evidence="2">
    <location>
        <position position="517"/>
    </location>
</feature>
<evidence type="ECO:0000313" key="2">
    <source>
        <dbReference type="EMBL" id="HIQ90509.1"/>
    </source>
</evidence>
<gene>
    <name evidence="2" type="ORF">IAB27_02630</name>
</gene>
<dbReference type="EMBL" id="DVFV01000047">
    <property type="protein sequence ID" value="HIQ90509.1"/>
    <property type="molecule type" value="Genomic_DNA"/>
</dbReference>
<dbReference type="Proteomes" id="UP000886786">
    <property type="component" value="Unassembled WGS sequence"/>
</dbReference>
<dbReference type="InterPro" id="IPR042099">
    <property type="entry name" value="ANL_N_sf"/>
</dbReference>
<dbReference type="GO" id="GO:0016405">
    <property type="term" value="F:CoA-ligase activity"/>
    <property type="evidence" value="ECO:0007669"/>
    <property type="project" value="TreeGrafter"/>
</dbReference>
<feature type="domain" description="AMP-dependent synthetase/ligase" evidence="1">
    <location>
        <begin position="51"/>
        <end position="426"/>
    </location>
</feature>
<dbReference type="PANTHER" id="PTHR24096">
    <property type="entry name" value="LONG-CHAIN-FATTY-ACID--COA LIGASE"/>
    <property type="match status" value="1"/>
</dbReference>
<dbReference type="SUPFAM" id="SSF56801">
    <property type="entry name" value="Acetyl-CoA synthetase-like"/>
    <property type="match status" value="1"/>
</dbReference>